<dbReference type="InterPro" id="IPR022398">
    <property type="entry name" value="Peptidase_S8_His-AS"/>
</dbReference>
<dbReference type="InterPro" id="IPR003137">
    <property type="entry name" value="PA_domain"/>
</dbReference>
<dbReference type="InterPro" id="IPR023827">
    <property type="entry name" value="Peptidase_S8_Asp-AS"/>
</dbReference>
<dbReference type="InterPro" id="IPR036852">
    <property type="entry name" value="Peptidase_S8/S53_dom_sf"/>
</dbReference>
<evidence type="ECO:0000256" key="7">
    <source>
        <dbReference type="PROSITE-ProRule" id="PRU01240"/>
    </source>
</evidence>
<feature type="domain" description="PA" evidence="10">
    <location>
        <begin position="361"/>
        <end position="435"/>
    </location>
</feature>
<keyword evidence="2" id="KW-0134">Cell wall</keyword>
<dbReference type="PRINTS" id="PR00723">
    <property type="entry name" value="SUBTILISIN"/>
</dbReference>
<keyword evidence="5" id="KW-0378">Hydrolase</keyword>
<name>A0A9P5VGJ9_9FUNG</name>
<dbReference type="Proteomes" id="UP000696485">
    <property type="component" value="Unassembled WGS sequence"/>
</dbReference>
<dbReference type="AlphaFoldDB" id="A0A9P5VGJ9"/>
<evidence type="ECO:0008006" key="13">
    <source>
        <dbReference type="Google" id="ProtNLM"/>
    </source>
</evidence>
<feature type="signal peptide" evidence="8">
    <location>
        <begin position="1"/>
        <end position="19"/>
    </location>
</feature>
<evidence type="ECO:0000313" key="12">
    <source>
        <dbReference type="Proteomes" id="UP000696485"/>
    </source>
</evidence>
<dbReference type="GO" id="GO:0005615">
    <property type="term" value="C:extracellular space"/>
    <property type="evidence" value="ECO:0007669"/>
    <property type="project" value="TreeGrafter"/>
</dbReference>
<dbReference type="Pfam" id="PF02225">
    <property type="entry name" value="PA"/>
    <property type="match status" value="1"/>
</dbReference>
<evidence type="ECO:0000256" key="5">
    <source>
        <dbReference type="ARBA" id="ARBA00022801"/>
    </source>
</evidence>
<dbReference type="Gene3D" id="3.50.30.30">
    <property type="match status" value="1"/>
</dbReference>
<dbReference type="EMBL" id="JAAAUY010001370">
    <property type="protein sequence ID" value="KAF9323073.1"/>
    <property type="molecule type" value="Genomic_DNA"/>
</dbReference>
<feature type="domain" description="Peptidase S8/S53" evidence="9">
    <location>
        <begin position="137"/>
        <end position="328"/>
    </location>
</feature>
<dbReference type="InterPro" id="IPR050131">
    <property type="entry name" value="Peptidase_S8_subtilisin-like"/>
</dbReference>
<evidence type="ECO:0000259" key="10">
    <source>
        <dbReference type="Pfam" id="PF02225"/>
    </source>
</evidence>
<dbReference type="InterPro" id="IPR015500">
    <property type="entry name" value="Peptidase_S8_subtilisin-rel"/>
</dbReference>
<keyword evidence="4 8" id="KW-0732">Signal</keyword>
<dbReference type="Pfam" id="PF00082">
    <property type="entry name" value="Peptidase_S8"/>
    <property type="match status" value="1"/>
</dbReference>
<feature type="non-terminal residue" evidence="11">
    <location>
        <position position="1"/>
    </location>
</feature>
<dbReference type="PROSITE" id="PS00137">
    <property type="entry name" value="SUBTILASE_HIS"/>
    <property type="match status" value="1"/>
</dbReference>
<accession>A0A9P5VGJ9</accession>
<feature type="chain" id="PRO_5040322197" description="Peptidase S8/S53 domain-containing protein" evidence="8">
    <location>
        <begin position="20"/>
        <end position="470"/>
    </location>
</feature>
<keyword evidence="2" id="KW-0964">Secreted</keyword>
<evidence type="ECO:0000313" key="11">
    <source>
        <dbReference type="EMBL" id="KAF9323073.1"/>
    </source>
</evidence>
<organism evidence="11 12">
    <name type="scientific">Podila minutissima</name>
    <dbReference type="NCBI Taxonomy" id="64525"/>
    <lineage>
        <taxon>Eukaryota</taxon>
        <taxon>Fungi</taxon>
        <taxon>Fungi incertae sedis</taxon>
        <taxon>Mucoromycota</taxon>
        <taxon>Mortierellomycotina</taxon>
        <taxon>Mortierellomycetes</taxon>
        <taxon>Mortierellales</taxon>
        <taxon>Mortierellaceae</taxon>
        <taxon>Podila</taxon>
    </lineage>
</organism>
<evidence type="ECO:0000256" key="6">
    <source>
        <dbReference type="ARBA" id="ARBA00022825"/>
    </source>
</evidence>
<dbReference type="PANTHER" id="PTHR43806:SF66">
    <property type="entry name" value="SERIN ENDOPEPTIDASE"/>
    <property type="match status" value="1"/>
</dbReference>
<reference evidence="11" key="1">
    <citation type="journal article" date="2020" name="Fungal Divers.">
        <title>Resolving the Mortierellaceae phylogeny through synthesis of multi-gene phylogenetics and phylogenomics.</title>
        <authorList>
            <person name="Vandepol N."/>
            <person name="Liber J."/>
            <person name="Desiro A."/>
            <person name="Na H."/>
            <person name="Kennedy M."/>
            <person name="Barry K."/>
            <person name="Grigoriev I.V."/>
            <person name="Miller A.N."/>
            <person name="O'Donnell K."/>
            <person name="Stajich J.E."/>
            <person name="Bonito G."/>
        </authorList>
    </citation>
    <scope>NUCLEOTIDE SEQUENCE</scope>
    <source>
        <strain evidence="11">NVP1</strain>
    </source>
</reference>
<sequence length="470" mass="48451">MKISASLISLAAAASLVSAGRYIPVGDNARTVEGAFIIEYEDGVDHAKANNFLNSHKVEYKVRGEFNVFNGASFNVKSGHSGEDLAKIPGVKRVFPVEIISVGKPQVAKGNPVDALLTSAHTMTGADYVQKVHKFTGKGVKVGIIDSGVDYTHPALGGCFGKGCRVRYGWDFVGDDMNNPKSDSDPMDKCNGHGTHVAGIVGADARKVGATHPFVGVAPEVTFGAYRVLDCEGSGSNEGVMWGMELAFNQGMHVINMSLGGGSAYKENPVAILSDKLTANGMAVIAAAGNDGTSGIGMVSDGGLGELSTSVAAFDNVSGNFNYFKYGTSQRAYKASSNWGKAINLPSATLFPLLNKDGSLSDGCLAANYPAEAKGKVVLVLGDFTNCGSAGRGNVAKAAGVAGMLVQTTPFGFANIGGVAGLPMASIEFAAGDELLAAAKKNPAATFSWPAEQKSFKVEGGGTPSGFSSY</sequence>
<evidence type="ECO:0000256" key="1">
    <source>
        <dbReference type="ARBA" id="ARBA00011073"/>
    </source>
</evidence>
<dbReference type="GO" id="GO:0004252">
    <property type="term" value="F:serine-type endopeptidase activity"/>
    <property type="evidence" value="ECO:0007669"/>
    <property type="project" value="InterPro"/>
</dbReference>
<gene>
    <name evidence="11" type="ORF">BG006_001790</name>
</gene>
<comment type="caution">
    <text evidence="7">Lacks conserved residue(s) required for the propagation of feature annotation.</text>
</comment>
<comment type="caution">
    <text evidence="11">The sequence shown here is derived from an EMBL/GenBank/DDBJ whole genome shotgun (WGS) entry which is preliminary data.</text>
</comment>
<evidence type="ECO:0000256" key="8">
    <source>
        <dbReference type="SAM" id="SignalP"/>
    </source>
</evidence>
<dbReference type="GO" id="GO:0006508">
    <property type="term" value="P:proteolysis"/>
    <property type="evidence" value="ECO:0007669"/>
    <property type="project" value="UniProtKB-KW"/>
</dbReference>
<evidence type="ECO:0000259" key="9">
    <source>
        <dbReference type="Pfam" id="PF00082"/>
    </source>
</evidence>
<dbReference type="PROSITE" id="PS51892">
    <property type="entry name" value="SUBTILASE"/>
    <property type="match status" value="1"/>
</dbReference>
<dbReference type="Gene3D" id="3.40.50.200">
    <property type="entry name" value="Peptidase S8/S53 domain"/>
    <property type="match status" value="1"/>
</dbReference>
<protein>
    <recommendedName>
        <fullName evidence="13">Peptidase S8/S53 domain-containing protein</fullName>
    </recommendedName>
</protein>
<proteinExistence type="inferred from homology"/>
<keyword evidence="3" id="KW-0645">Protease</keyword>
<evidence type="ECO:0000256" key="2">
    <source>
        <dbReference type="ARBA" id="ARBA00022512"/>
    </source>
</evidence>
<evidence type="ECO:0000256" key="3">
    <source>
        <dbReference type="ARBA" id="ARBA00022670"/>
    </source>
</evidence>
<keyword evidence="6" id="KW-0720">Serine protease</keyword>
<comment type="similarity">
    <text evidence="1 7">Belongs to the peptidase S8 family.</text>
</comment>
<dbReference type="PROSITE" id="PS00136">
    <property type="entry name" value="SUBTILASE_ASP"/>
    <property type="match status" value="1"/>
</dbReference>
<dbReference type="SUPFAM" id="SSF52743">
    <property type="entry name" value="Subtilisin-like"/>
    <property type="match status" value="1"/>
</dbReference>
<dbReference type="PANTHER" id="PTHR43806">
    <property type="entry name" value="PEPTIDASE S8"/>
    <property type="match status" value="1"/>
</dbReference>
<evidence type="ECO:0000256" key="4">
    <source>
        <dbReference type="ARBA" id="ARBA00022729"/>
    </source>
</evidence>
<keyword evidence="12" id="KW-1185">Reference proteome</keyword>
<dbReference type="InterPro" id="IPR000209">
    <property type="entry name" value="Peptidase_S8/S53_dom"/>
</dbReference>